<gene>
    <name evidence="3" type="ORF">SCOCK_230126</name>
</gene>
<keyword evidence="2" id="KW-1133">Transmembrane helix</keyword>
<feature type="compositionally biased region" description="Low complexity" evidence="1">
    <location>
        <begin position="10"/>
        <end position="24"/>
    </location>
</feature>
<keyword evidence="4" id="KW-1185">Reference proteome</keyword>
<accession>A0A9W4DM97</accession>
<dbReference type="RefSeq" id="WP_251490047.1">
    <property type="nucleotide sequence ID" value="NZ_CAJSLV010000052.1"/>
</dbReference>
<evidence type="ECO:0000256" key="1">
    <source>
        <dbReference type="SAM" id="MobiDB-lite"/>
    </source>
</evidence>
<keyword evidence="2" id="KW-0812">Transmembrane</keyword>
<proteinExistence type="predicted"/>
<name>A0A9W4DM97_9ACTN</name>
<sequence>MTTQSPHLYTRQAGTAAGTGTSAARKAKAGEVQTRLPWWAVALPALAFAALLALISGGSADASTAAPAGDVLSRIVTALPDLLRHVL</sequence>
<feature type="region of interest" description="Disordered" evidence="1">
    <location>
        <begin position="1"/>
        <end position="25"/>
    </location>
</feature>
<comment type="caution">
    <text evidence="3">The sequence shown here is derived from an EMBL/GenBank/DDBJ whole genome shotgun (WGS) entry which is preliminary data.</text>
</comment>
<evidence type="ECO:0000256" key="2">
    <source>
        <dbReference type="SAM" id="Phobius"/>
    </source>
</evidence>
<reference evidence="3" key="1">
    <citation type="submission" date="2021-05" db="EMBL/GenBank/DDBJ databases">
        <authorList>
            <person name="Arsene-Ploetze F."/>
        </authorList>
    </citation>
    <scope>NUCLEOTIDE SEQUENCE</scope>
    <source>
        <strain evidence="3">DSM 42138</strain>
    </source>
</reference>
<dbReference type="EMBL" id="CAJSLV010000052">
    <property type="protein sequence ID" value="CAG6394025.1"/>
    <property type="molecule type" value="Genomic_DNA"/>
</dbReference>
<dbReference type="AlphaFoldDB" id="A0A9W4DM97"/>
<feature type="transmembrane region" description="Helical" evidence="2">
    <location>
        <begin position="36"/>
        <end position="55"/>
    </location>
</feature>
<protein>
    <submittedName>
        <fullName evidence="3">Uncharacterized protein</fullName>
    </submittedName>
</protein>
<evidence type="ECO:0000313" key="4">
    <source>
        <dbReference type="Proteomes" id="UP001152519"/>
    </source>
</evidence>
<keyword evidence="2" id="KW-0472">Membrane</keyword>
<dbReference type="Proteomes" id="UP001152519">
    <property type="component" value="Unassembled WGS sequence"/>
</dbReference>
<organism evidence="3 4">
    <name type="scientific">Actinacidiphila cocklensis</name>
    <dbReference type="NCBI Taxonomy" id="887465"/>
    <lineage>
        <taxon>Bacteria</taxon>
        <taxon>Bacillati</taxon>
        <taxon>Actinomycetota</taxon>
        <taxon>Actinomycetes</taxon>
        <taxon>Kitasatosporales</taxon>
        <taxon>Streptomycetaceae</taxon>
        <taxon>Actinacidiphila</taxon>
    </lineage>
</organism>
<evidence type="ECO:0000313" key="3">
    <source>
        <dbReference type="EMBL" id="CAG6394025.1"/>
    </source>
</evidence>